<dbReference type="AlphaFoldDB" id="A0AA97F747"/>
<organism evidence="2 3">
    <name type="scientific">Alterisphingorhabdus coralli</name>
    <dbReference type="NCBI Taxonomy" id="3071408"/>
    <lineage>
        <taxon>Bacteria</taxon>
        <taxon>Pseudomonadati</taxon>
        <taxon>Pseudomonadota</taxon>
        <taxon>Alphaproteobacteria</taxon>
        <taxon>Sphingomonadales</taxon>
        <taxon>Sphingomonadaceae</taxon>
        <taxon>Alterisphingorhabdus (ex Yan et al. 2024)</taxon>
    </lineage>
</organism>
<keyword evidence="3" id="KW-1185">Reference proteome</keyword>
<dbReference type="Proteomes" id="UP001302429">
    <property type="component" value="Chromosome"/>
</dbReference>
<dbReference type="KEGG" id="acoa:RB602_11570"/>
<dbReference type="EMBL" id="CP136594">
    <property type="protein sequence ID" value="WOE74482.1"/>
    <property type="molecule type" value="Genomic_DNA"/>
</dbReference>
<evidence type="ECO:0000256" key="1">
    <source>
        <dbReference type="SAM" id="Phobius"/>
    </source>
</evidence>
<evidence type="ECO:0000313" key="2">
    <source>
        <dbReference type="EMBL" id="WOE74482.1"/>
    </source>
</evidence>
<keyword evidence="1" id="KW-0812">Transmembrane</keyword>
<reference evidence="2 3" key="1">
    <citation type="submission" date="2023-10" db="EMBL/GenBank/DDBJ databases">
        <title>Complete genome sequence of a Sphingomonadaceae bacterium.</title>
        <authorList>
            <person name="Yan C."/>
        </authorList>
    </citation>
    <scope>NUCLEOTIDE SEQUENCE [LARGE SCALE GENOMIC DNA]</scope>
    <source>
        <strain evidence="2 3">SCSIO 66989</strain>
    </source>
</reference>
<dbReference type="RefSeq" id="WP_317080736.1">
    <property type="nucleotide sequence ID" value="NZ_CP136594.1"/>
</dbReference>
<keyword evidence="1" id="KW-0472">Membrane</keyword>
<feature type="transmembrane region" description="Helical" evidence="1">
    <location>
        <begin position="49"/>
        <end position="67"/>
    </location>
</feature>
<keyword evidence="1" id="KW-1133">Transmembrane helix</keyword>
<gene>
    <name evidence="2" type="ORF">RB602_11570</name>
</gene>
<sequence length="68" mass="7495">MSHANAAPVEAPIEDIQQGHAFRAELPLSALEVDQESQATGWQGRADDIRTFFLSFAAFFLGISAFIW</sequence>
<proteinExistence type="predicted"/>
<protein>
    <submittedName>
        <fullName evidence="2">Uncharacterized protein</fullName>
    </submittedName>
</protein>
<name>A0AA97F747_9SPHN</name>
<evidence type="ECO:0000313" key="3">
    <source>
        <dbReference type="Proteomes" id="UP001302429"/>
    </source>
</evidence>
<accession>A0AA97F747</accession>